<comment type="caution">
    <text evidence="4">The sequence shown here is derived from an EMBL/GenBank/DDBJ whole genome shotgun (WGS) entry which is preliminary data.</text>
</comment>
<proteinExistence type="predicted"/>
<feature type="domain" description="PpiC" evidence="3">
    <location>
        <begin position="228"/>
        <end position="324"/>
    </location>
</feature>
<reference evidence="4 5" key="1">
    <citation type="submission" date="2023-09" db="EMBL/GenBank/DDBJ databases">
        <title>Novel taxa isolated from Blanes Bay.</title>
        <authorList>
            <person name="Rey-Velasco X."/>
            <person name="Lucena T."/>
        </authorList>
    </citation>
    <scope>NUCLEOTIDE SEQUENCE [LARGE SCALE GENOMIC DNA]</scope>
    <source>
        <strain evidence="4 5">S356</strain>
    </source>
</reference>
<feature type="chain" id="PRO_5047219337" evidence="2">
    <location>
        <begin position="20"/>
        <end position="539"/>
    </location>
</feature>
<evidence type="ECO:0000256" key="2">
    <source>
        <dbReference type="SAM" id="SignalP"/>
    </source>
</evidence>
<dbReference type="SUPFAM" id="SSF54534">
    <property type="entry name" value="FKBP-like"/>
    <property type="match status" value="2"/>
</dbReference>
<evidence type="ECO:0000256" key="1">
    <source>
        <dbReference type="PROSITE-ProRule" id="PRU00278"/>
    </source>
</evidence>
<accession>A0ABU3LEP7</accession>
<dbReference type="Proteomes" id="UP001257277">
    <property type="component" value="Unassembled WGS sequence"/>
</dbReference>
<evidence type="ECO:0000259" key="3">
    <source>
        <dbReference type="PROSITE" id="PS50198"/>
    </source>
</evidence>
<keyword evidence="1 4" id="KW-0413">Isomerase</keyword>
<dbReference type="PANTHER" id="PTHR47245">
    <property type="entry name" value="PEPTIDYLPROLYL ISOMERASE"/>
    <property type="match status" value="1"/>
</dbReference>
<dbReference type="EMBL" id="JAVTTO010000002">
    <property type="protein sequence ID" value="MDT7831552.1"/>
    <property type="molecule type" value="Genomic_DNA"/>
</dbReference>
<keyword evidence="5" id="KW-1185">Reference proteome</keyword>
<dbReference type="InterPro" id="IPR046357">
    <property type="entry name" value="PPIase_dom_sf"/>
</dbReference>
<dbReference type="RefSeq" id="WP_349240812.1">
    <property type="nucleotide sequence ID" value="NZ_JAVTTO010000002.1"/>
</dbReference>
<sequence length="539" mass="62889">MKKVLFLVSILLVSGYSFAQKKDKTLVTINDQKVKVSEFKRVFEKNLSSIESEEGKDVAKNLDLFINYKLKVDEAYRLKLDTSRSYKREIETYKNQLTAPYLQDKKFLEKLIKDAYDRTKTEIRASHILVRFPANYTSGDTLAIYKKIMNLRDSIVNHDVDFSEMARKYSDDRSAKTNGGDLGYFGAFKMVFDFEDAAFKTKIGEVSMPFKTRFGYHIVKKVAERPSKGEVQVAHILITDKTETGKKKIDTVYRKLIAGESFKELAKKYSNDVNTKNKGGRLSKFGSGRMVKPFEIAAFSLENKGDYSKPFETRFGWHILQLYKKYPVESFEKTKAGIRTKVKRSGRAKLSDNAVLNKLKKQYKIVEFEDAKSILKRKDIRGIPKDSLQAILISINEKEIKQEAFVLYIRNRRNKSIPFLFNAFIDYQVLEYFKENLVHTEPEYATSLQEYKDGILLFELMNKKIWDKSSKDTLGLQTYFDKNMAKYSEKDLSKIRGKVISDYQNYLEKSWIAELKKKNAVKVNKRELKKLIKYYRKEE</sequence>
<dbReference type="Gene3D" id="3.10.50.40">
    <property type="match status" value="2"/>
</dbReference>
<dbReference type="PROSITE" id="PS50198">
    <property type="entry name" value="PPIC_PPIASE_2"/>
    <property type="match status" value="2"/>
</dbReference>
<keyword evidence="2" id="KW-0732">Signal</keyword>
<organism evidence="4 5">
    <name type="scientific">Asprobacillus argus</name>
    <dbReference type="NCBI Taxonomy" id="3076534"/>
    <lineage>
        <taxon>Bacteria</taxon>
        <taxon>Pseudomonadati</taxon>
        <taxon>Bacteroidota</taxon>
        <taxon>Flavobacteriia</taxon>
        <taxon>Flavobacteriales</taxon>
        <taxon>Flavobacteriaceae</taxon>
        <taxon>Asprobacillus</taxon>
    </lineage>
</organism>
<dbReference type="GO" id="GO:0003755">
    <property type="term" value="F:peptidyl-prolyl cis-trans isomerase activity"/>
    <property type="evidence" value="ECO:0007669"/>
    <property type="project" value="UniProtKB-EC"/>
</dbReference>
<gene>
    <name evidence="4" type="ORF">RQM59_04130</name>
</gene>
<dbReference type="PANTHER" id="PTHR47245:SF2">
    <property type="entry name" value="PEPTIDYL-PROLYL CIS-TRANS ISOMERASE HP_0175-RELATED"/>
    <property type="match status" value="1"/>
</dbReference>
<dbReference type="EC" id="5.2.1.8" evidence="4"/>
<evidence type="ECO:0000313" key="4">
    <source>
        <dbReference type="EMBL" id="MDT7831552.1"/>
    </source>
</evidence>
<feature type="domain" description="PpiC" evidence="3">
    <location>
        <begin position="120"/>
        <end position="223"/>
    </location>
</feature>
<keyword evidence="1" id="KW-0697">Rotamase</keyword>
<name>A0ABU3LEP7_9FLAO</name>
<dbReference type="Pfam" id="PF00639">
    <property type="entry name" value="Rotamase"/>
    <property type="match status" value="2"/>
</dbReference>
<dbReference type="InterPro" id="IPR050245">
    <property type="entry name" value="PrsA_foldase"/>
</dbReference>
<evidence type="ECO:0000313" key="5">
    <source>
        <dbReference type="Proteomes" id="UP001257277"/>
    </source>
</evidence>
<protein>
    <submittedName>
        <fullName evidence="4">Peptidylprolyl isomerase</fullName>
        <ecNumber evidence="4">5.2.1.8</ecNumber>
    </submittedName>
</protein>
<feature type="signal peptide" evidence="2">
    <location>
        <begin position="1"/>
        <end position="19"/>
    </location>
</feature>
<dbReference type="InterPro" id="IPR000297">
    <property type="entry name" value="PPIase_PpiC"/>
</dbReference>